<dbReference type="SUPFAM" id="SSF56784">
    <property type="entry name" value="HAD-like"/>
    <property type="match status" value="1"/>
</dbReference>
<organism evidence="2 3">
    <name type="scientific">Streptomyces mobaraensis</name>
    <name type="common">Streptoverticillium mobaraense</name>
    <dbReference type="NCBI Taxonomy" id="35621"/>
    <lineage>
        <taxon>Bacteria</taxon>
        <taxon>Bacillati</taxon>
        <taxon>Actinomycetota</taxon>
        <taxon>Actinomycetes</taxon>
        <taxon>Kitasatosporales</taxon>
        <taxon>Streptomycetaceae</taxon>
        <taxon>Streptomyces</taxon>
    </lineage>
</organism>
<dbReference type="OrthoDB" id="7592866at2"/>
<dbReference type="AlphaFoldDB" id="A0A5N5W3Z7"/>
<dbReference type="RefSeq" id="WP_152264627.1">
    <property type="nucleotide sequence ID" value="NZ_VOKX01000070.1"/>
</dbReference>
<evidence type="ECO:0000313" key="3">
    <source>
        <dbReference type="Proteomes" id="UP000327000"/>
    </source>
</evidence>
<sequence>MNALTTIGTPRRPRAVIVDIDGTVAKHVLSDGTLLRGHREYALVAWDLPNPPIIETVNALRDAGHQIIFCSGRPERDDQGYSVRAATRSWLGQHLGKWADDTLLLMRGQGDRRPDHAVKHELFNAHICDVYDVLLALDDRDRVVALWRSLGIVCLQVDEGNF</sequence>
<name>A0A5N5W3Z7_STRMB</name>
<accession>A0A5N5W3Z7</accession>
<dbReference type="InterPro" id="IPR023214">
    <property type="entry name" value="HAD_sf"/>
</dbReference>
<protein>
    <recommendedName>
        <fullName evidence="1">Polynucleotide kinase PNKP phosphatase domain-containing protein</fullName>
    </recommendedName>
</protein>
<feature type="domain" description="Polynucleotide kinase PNKP phosphatase" evidence="1">
    <location>
        <begin position="13"/>
        <end position="162"/>
    </location>
</feature>
<dbReference type="InterPro" id="IPR056782">
    <property type="entry name" value="HAD_PNKP"/>
</dbReference>
<proteinExistence type="predicted"/>
<dbReference type="InterPro" id="IPR036412">
    <property type="entry name" value="HAD-like_sf"/>
</dbReference>
<evidence type="ECO:0000313" key="2">
    <source>
        <dbReference type="EMBL" id="KAB7839513.1"/>
    </source>
</evidence>
<keyword evidence="3" id="KW-1185">Reference proteome</keyword>
<reference evidence="2 3" key="1">
    <citation type="journal article" date="2019" name="Microb. Cell Fact.">
        <title>Exploring novel herbicidin analogues by transcriptional regulator overexpression and MS/MS molecular networking.</title>
        <authorList>
            <person name="Shi Y."/>
            <person name="Gu R."/>
            <person name="Li Y."/>
            <person name="Wang X."/>
            <person name="Ren W."/>
            <person name="Li X."/>
            <person name="Wang L."/>
            <person name="Xie Y."/>
            <person name="Hong B."/>
        </authorList>
    </citation>
    <scope>NUCLEOTIDE SEQUENCE [LARGE SCALE GENOMIC DNA]</scope>
    <source>
        <strain evidence="2 3">US-43</strain>
    </source>
</reference>
<gene>
    <name evidence="2" type="ORF">FRZ00_21495</name>
</gene>
<comment type="caution">
    <text evidence="2">The sequence shown here is derived from an EMBL/GenBank/DDBJ whole genome shotgun (WGS) entry which is preliminary data.</text>
</comment>
<dbReference type="EMBL" id="VOKX01000070">
    <property type="protein sequence ID" value="KAB7839513.1"/>
    <property type="molecule type" value="Genomic_DNA"/>
</dbReference>
<evidence type="ECO:0000259" key="1">
    <source>
        <dbReference type="Pfam" id="PF25109"/>
    </source>
</evidence>
<dbReference type="Proteomes" id="UP000327000">
    <property type="component" value="Unassembled WGS sequence"/>
</dbReference>
<dbReference type="Pfam" id="PF25109">
    <property type="entry name" value="HAD_PNKP"/>
    <property type="match status" value="1"/>
</dbReference>
<dbReference type="Gene3D" id="3.40.50.1000">
    <property type="entry name" value="HAD superfamily/HAD-like"/>
    <property type="match status" value="1"/>
</dbReference>